<evidence type="ECO:0000256" key="2">
    <source>
        <dbReference type="SAM" id="Phobius"/>
    </source>
</evidence>
<accession>A0A8J3LPE9</accession>
<dbReference type="NCBIfam" id="NF038083">
    <property type="entry name" value="CU044_5270_fam"/>
    <property type="match status" value="1"/>
</dbReference>
<name>A0A8J3LPE9_9ACTN</name>
<dbReference type="InterPro" id="IPR047789">
    <property type="entry name" value="CU044_5270-like"/>
</dbReference>
<feature type="transmembrane region" description="Helical" evidence="2">
    <location>
        <begin position="49"/>
        <end position="68"/>
    </location>
</feature>
<keyword evidence="2" id="KW-1133">Transmembrane helix</keyword>
<dbReference type="EMBL" id="BONJ01000026">
    <property type="protein sequence ID" value="GIG16470.1"/>
    <property type="molecule type" value="Genomic_DNA"/>
</dbReference>
<evidence type="ECO:0000256" key="1">
    <source>
        <dbReference type="SAM" id="MobiDB-lite"/>
    </source>
</evidence>
<keyword evidence="2" id="KW-0812">Transmembrane</keyword>
<dbReference type="AlphaFoldDB" id="A0A8J3LPE9"/>
<dbReference type="RefSeq" id="WP_166385668.1">
    <property type="nucleotide sequence ID" value="NZ_BAAATT010000003.1"/>
</dbReference>
<reference evidence="3" key="1">
    <citation type="submission" date="2021-01" db="EMBL/GenBank/DDBJ databases">
        <title>Whole genome shotgun sequence of Catellatospora methionotrophica NBRC 14553.</title>
        <authorList>
            <person name="Komaki H."/>
            <person name="Tamura T."/>
        </authorList>
    </citation>
    <scope>NUCLEOTIDE SEQUENCE</scope>
    <source>
        <strain evidence="3">NBRC 14553</strain>
    </source>
</reference>
<protein>
    <recommendedName>
        <fullName evidence="5">CU044_5270 family protein</fullName>
    </recommendedName>
</protein>
<dbReference type="Proteomes" id="UP000660339">
    <property type="component" value="Unassembled WGS sequence"/>
</dbReference>
<evidence type="ECO:0008006" key="5">
    <source>
        <dbReference type="Google" id="ProtNLM"/>
    </source>
</evidence>
<organism evidence="3 4">
    <name type="scientific">Catellatospora methionotrophica</name>
    <dbReference type="NCBI Taxonomy" id="121620"/>
    <lineage>
        <taxon>Bacteria</taxon>
        <taxon>Bacillati</taxon>
        <taxon>Actinomycetota</taxon>
        <taxon>Actinomycetes</taxon>
        <taxon>Micromonosporales</taxon>
        <taxon>Micromonosporaceae</taxon>
        <taxon>Catellatospora</taxon>
    </lineage>
</organism>
<feature type="region of interest" description="Disordered" evidence="1">
    <location>
        <begin position="1"/>
        <end position="21"/>
    </location>
</feature>
<proteinExistence type="predicted"/>
<keyword evidence="4" id="KW-1185">Reference proteome</keyword>
<gene>
    <name evidence="3" type="ORF">Cme02nite_48020</name>
</gene>
<evidence type="ECO:0000313" key="3">
    <source>
        <dbReference type="EMBL" id="GIG16470.1"/>
    </source>
</evidence>
<comment type="caution">
    <text evidence="3">The sequence shown here is derived from an EMBL/GenBank/DDBJ whole genome shotgun (WGS) entry which is preliminary data.</text>
</comment>
<keyword evidence="2" id="KW-0472">Membrane</keyword>
<sequence length="320" mass="33698">MSHRDTLRALTAARPNSLDPTEAADPALIMAYPQEKTVTRTARRPVGRLVLAAGLPAVALAVTGAILLNNQSGQAPTAQPSAPPASTAAELPTDAGGVLLVAAQRSESTPATTGRYWVIRRGHGENSRPGVEEEQWLATVQGLPSSGYFRNADGSWTARPMQDHSAANNFLLAGSPRTVAELAALPTDPALLRKKLLTWYDGKDGEAEGGDVYLFHAGMGLVIDLPVPPRVRAAAYRMLAALPGMTSLGPVTDQHGRAGIAIGLTRQGDFGKSQARLIVDRTTGQALARESWVGNRAASWTVLLGARWADGPLPQASTLN</sequence>
<evidence type="ECO:0000313" key="4">
    <source>
        <dbReference type="Proteomes" id="UP000660339"/>
    </source>
</evidence>